<dbReference type="SUPFAM" id="SSF56112">
    <property type="entry name" value="Protein kinase-like (PK-like)"/>
    <property type="match status" value="1"/>
</dbReference>
<evidence type="ECO:0000256" key="15">
    <source>
        <dbReference type="SAM" id="MobiDB-lite"/>
    </source>
</evidence>
<evidence type="ECO:0000256" key="14">
    <source>
        <dbReference type="RuleBase" id="RU000304"/>
    </source>
</evidence>
<dbReference type="EC" id="2.7.11.1" evidence="1"/>
<evidence type="ECO:0000256" key="6">
    <source>
        <dbReference type="ARBA" id="ARBA00022741"/>
    </source>
</evidence>
<evidence type="ECO:0000256" key="11">
    <source>
        <dbReference type="ARBA" id="ARBA00047899"/>
    </source>
</evidence>
<dbReference type="InterPro" id="IPR050205">
    <property type="entry name" value="CDPK_Ser/Thr_kinases"/>
</dbReference>
<dbReference type="Pfam" id="PF13499">
    <property type="entry name" value="EF-hand_7"/>
    <property type="match status" value="2"/>
</dbReference>
<proteinExistence type="inferred from homology"/>
<keyword evidence="7" id="KW-0418">Kinase</keyword>
<evidence type="ECO:0000256" key="9">
    <source>
        <dbReference type="ARBA" id="ARBA00022840"/>
    </source>
</evidence>
<feature type="domain" description="Protein kinase" evidence="16">
    <location>
        <begin position="47"/>
        <end position="305"/>
    </location>
</feature>
<dbReference type="PROSITE" id="PS50011">
    <property type="entry name" value="PROTEIN_KINASE_DOM"/>
    <property type="match status" value="1"/>
</dbReference>
<dbReference type="GO" id="GO:0004674">
    <property type="term" value="F:protein serine/threonine kinase activity"/>
    <property type="evidence" value="ECO:0007669"/>
    <property type="project" value="UniProtKB-KW"/>
</dbReference>
<dbReference type="PROSITE" id="PS50222">
    <property type="entry name" value="EF_HAND_2"/>
    <property type="match status" value="4"/>
</dbReference>
<dbReference type="CDD" id="cd00051">
    <property type="entry name" value="EFh"/>
    <property type="match status" value="2"/>
</dbReference>
<evidence type="ECO:0000256" key="3">
    <source>
        <dbReference type="ARBA" id="ARBA00022679"/>
    </source>
</evidence>
<dbReference type="PROSITE" id="PS00107">
    <property type="entry name" value="PROTEIN_KINASE_ATP"/>
    <property type="match status" value="1"/>
</dbReference>
<keyword evidence="3" id="KW-0808">Transferase</keyword>
<evidence type="ECO:0000256" key="4">
    <source>
        <dbReference type="ARBA" id="ARBA00022723"/>
    </source>
</evidence>
<feature type="domain" description="EF-hand" evidence="17">
    <location>
        <begin position="420"/>
        <end position="455"/>
    </location>
</feature>
<reference evidence="20" key="1">
    <citation type="submission" date="2021-01" db="EMBL/GenBank/DDBJ databases">
        <authorList>
            <person name="Corre E."/>
            <person name="Pelletier E."/>
            <person name="Niang G."/>
            <person name="Scheremetjew M."/>
            <person name="Finn R."/>
            <person name="Kale V."/>
            <person name="Holt S."/>
            <person name="Cochrane G."/>
            <person name="Meng A."/>
            <person name="Brown T."/>
            <person name="Cohen L."/>
        </authorList>
    </citation>
    <scope>NUCLEOTIDE SEQUENCE</scope>
    <source>
        <strain evidence="20">Clade-D-RCC2572</strain>
    </source>
</reference>
<keyword evidence="4" id="KW-0479">Metal-binding</keyword>
<keyword evidence="6 13" id="KW-0547">Nucleotide-binding</keyword>
<evidence type="ECO:0000256" key="8">
    <source>
        <dbReference type="ARBA" id="ARBA00022837"/>
    </source>
</evidence>
<dbReference type="InterPro" id="IPR011992">
    <property type="entry name" value="EF-hand-dom_pair"/>
</dbReference>
<dbReference type="AlphaFoldDB" id="A0A6U0FI35"/>
<dbReference type="InterPro" id="IPR018247">
    <property type="entry name" value="EF_Hand_1_Ca_BS"/>
</dbReference>
<evidence type="ECO:0000256" key="10">
    <source>
        <dbReference type="ARBA" id="ARBA00024334"/>
    </source>
</evidence>
<keyword evidence="8" id="KW-0106">Calcium</keyword>
<dbReference type="FunFam" id="1.10.238.10:FF:000003">
    <property type="entry name" value="Calmodulin A"/>
    <property type="match status" value="1"/>
</dbReference>
<evidence type="ECO:0000256" key="2">
    <source>
        <dbReference type="ARBA" id="ARBA00022527"/>
    </source>
</evidence>
<evidence type="ECO:0000256" key="7">
    <source>
        <dbReference type="ARBA" id="ARBA00022777"/>
    </source>
</evidence>
<dbReference type="FunFam" id="3.30.200.20:FF:000004">
    <property type="entry name" value="Calcium-dependent protein kinase 1"/>
    <property type="match status" value="1"/>
</dbReference>
<sequence length="491" mass="54489">MGICSSTPSTVPYSETNPRSGQPNPLGQKARPDNVLGRTTEDVNDLFEFHEELGRGQFGTTFLVTEKATGRKCACKAISKRKLQNAEDIEDVRNEIRILHHLSGHENIVELIGAYEGSKHVYIVMELLAGGELFDRIVEKGKYSEKDAAETLRTIVQCIDYCHQLSVMHRDLKPENFVLKDRSSDSPICAIDFGLSTFYRENQVFTDLVGSPYYVAPEVLRRRYGNASDIWSCGIILYILLSGVPPFWAQTEQGIFDAILAGNLDLTSDPWPKVSAEAKELISGMLEADPKKRLTTAQVLAHPWVADPSVASSKKLDNVVFKRFKNFAGITKFKKMGLMAMARTMTTEEVAGLKELFKSFDTDNSGTISIDELRQGLKVKHAGPAMEELKSIMKTIDIDGSGELDYEEFIAATLATSKQQSADAVRRAFDYFDKDGDGSITVEEFEEAFAKMSPVERANLGDIGELIASADTDGDGCIDYKEFMAMMKKSE</sequence>
<evidence type="ECO:0000256" key="1">
    <source>
        <dbReference type="ARBA" id="ARBA00012513"/>
    </source>
</evidence>
<dbReference type="SMART" id="SM00054">
    <property type="entry name" value="EFh"/>
    <property type="match status" value="4"/>
</dbReference>
<dbReference type="PROSITE" id="PS00108">
    <property type="entry name" value="PROTEIN_KINASE_ST"/>
    <property type="match status" value="1"/>
</dbReference>
<evidence type="ECO:0000259" key="17">
    <source>
        <dbReference type="PROSITE" id="PS50222"/>
    </source>
</evidence>
<gene>
    <name evidence="18" type="ORF">OMED0929_LOCUS6973</name>
    <name evidence="19" type="ORF">OMED0929_LOCUS6974</name>
    <name evidence="20" type="ORF">OMED0929_LOCUS6975</name>
</gene>
<dbReference type="PROSITE" id="PS00018">
    <property type="entry name" value="EF_HAND_1"/>
    <property type="match status" value="4"/>
</dbReference>
<comment type="catalytic activity">
    <reaction evidence="11">
        <text>L-threonyl-[protein] + ATP = O-phospho-L-threonyl-[protein] + ADP + H(+)</text>
        <dbReference type="Rhea" id="RHEA:46608"/>
        <dbReference type="Rhea" id="RHEA-COMP:11060"/>
        <dbReference type="Rhea" id="RHEA-COMP:11605"/>
        <dbReference type="ChEBI" id="CHEBI:15378"/>
        <dbReference type="ChEBI" id="CHEBI:30013"/>
        <dbReference type="ChEBI" id="CHEBI:30616"/>
        <dbReference type="ChEBI" id="CHEBI:61977"/>
        <dbReference type="ChEBI" id="CHEBI:456216"/>
        <dbReference type="EC" id="2.7.11.1"/>
    </reaction>
</comment>
<feature type="domain" description="EF-hand" evidence="17">
    <location>
        <begin position="458"/>
        <end position="491"/>
    </location>
</feature>
<protein>
    <recommendedName>
        <fullName evidence="1">non-specific serine/threonine protein kinase</fullName>
        <ecNumber evidence="1">2.7.11.1</ecNumber>
    </recommendedName>
</protein>
<evidence type="ECO:0000313" key="19">
    <source>
        <dbReference type="EMBL" id="CAD8588449.1"/>
    </source>
</evidence>
<dbReference type="FunFam" id="1.10.510.10:FF:000178">
    <property type="entry name" value="Calcium-dependent protein kinase 5"/>
    <property type="match status" value="1"/>
</dbReference>
<feature type="region of interest" description="Disordered" evidence="15">
    <location>
        <begin position="1"/>
        <end position="35"/>
    </location>
</feature>
<dbReference type="InterPro" id="IPR000719">
    <property type="entry name" value="Prot_kinase_dom"/>
</dbReference>
<dbReference type="SMART" id="SM00220">
    <property type="entry name" value="S_TKc"/>
    <property type="match status" value="1"/>
</dbReference>
<dbReference type="InterPro" id="IPR017441">
    <property type="entry name" value="Protein_kinase_ATP_BS"/>
</dbReference>
<keyword evidence="5" id="KW-0677">Repeat</keyword>
<feature type="compositionally biased region" description="Polar residues" evidence="15">
    <location>
        <begin position="1"/>
        <end position="25"/>
    </location>
</feature>
<organism evidence="20">
    <name type="scientific">Ostreococcus mediterraneus</name>
    <dbReference type="NCBI Taxonomy" id="1486918"/>
    <lineage>
        <taxon>Eukaryota</taxon>
        <taxon>Viridiplantae</taxon>
        <taxon>Chlorophyta</taxon>
        <taxon>Mamiellophyceae</taxon>
        <taxon>Mamiellales</taxon>
        <taxon>Bathycoccaceae</taxon>
        <taxon>Ostreococcus</taxon>
    </lineage>
</organism>
<evidence type="ECO:0000313" key="18">
    <source>
        <dbReference type="EMBL" id="CAD8588447.1"/>
    </source>
</evidence>
<accession>A0A6U0FI35</accession>
<dbReference type="CDD" id="cd05117">
    <property type="entry name" value="STKc_CAMK"/>
    <property type="match status" value="1"/>
</dbReference>
<keyword evidence="2 14" id="KW-0723">Serine/threonine-protein kinase</keyword>
<dbReference type="InterPro" id="IPR008271">
    <property type="entry name" value="Ser/Thr_kinase_AS"/>
</dbReference>
<feature type="binding site" evidence="13">
    <location>
        <position position="76"/>
    </location>
    <ligand>
        <name>ATP</name>
        <dbReference type="ChEBI" id="CHEBI:30616"/>
    </ligand>
</feature>
<dbReference type="Gene3D" id="3.30.200.20">
    <property type="entry name" value="Phosphorylase Kinase, domain 1"/>
    <property type="match status" value="1"/>
</dbReference>
<keyword evidence="9 13" id="KW-0067">ATP-binding</keyword>
<dbReference type="GO" id="GO:0005509">
    <property type="term" value="F:calcium ion binding"/>
    <property type="evidence" value="ECO:0007669"/>
    <property type="project" value="InterPro"/>
</dbReference>
<dbReference type="InterPro" id="IPR011009">
    <property type="entry name" value="Kinase-like_dom_sf"/>
</dbReference>
<dbReference type="PANTHER" id="PTHR24349">
    <property type="entry name" value="SERINE/THREONINE-PROTEIN KINASE"/>
    <property type="match status" value="1"/>
</dbReference>
<evidence type="ECO:0000256" key="13">
    <source>
        <dbReference type="PROSITE-ProRule" id="PRU10141"/>
    </source>
</evidence>
<dbReference type="Pfam" id="PF00069">
    <property type="entry name" value="Pkinase"/>
    <property type="match status" value="1"/>
</dbReference>
<dbReference type="EMBL" id="HBEW01008262">
    <property type="protein sequence ID" value="CAD8588447.1"/>
    <property type="molecule type" value="Transcribed_RNA"/>
</dbReference>
<evidence type="ECO:0000256" key="5">
    <source>
        <dbReference type="ARBA" id="ARBA00022737"/>
    </source>
</evidence>
<dbReference type="EMBL" id="HBEW01008263">
    <property type="protein sequence ID" value="CAD8588449.1"/>
    <property type="molecule type" value="Transcribed_RNA"/>
</dbReference>
<dbReference type="InterPro" id="IPR002048">
    <property type="entry name" value="EF_hand_dom"/>
</dbReference>
<dbReference type="Gene3D" id="1.10.238.10">
    <property type="entry name" value="EF-hand"/>
    <property type="match status" value="1"/>
</dbReference>
<dbReference type="EMBL" id="HBEW01008264">
    <property type="protein sequence ID" value="CAD8588451.1"/>
    <property type="molecule type" value="Transcribed_RNA"/>
</dbReference>
<evidence type="ECO:0000259" key="16">
    <source>
        <dbReference type="PROSITE" id="PS50011"/>
    </source>
</evidence>
<evidence type="ECO:0000256" key="12">
    <source>
        <dbReference type="ARBA" id="ARBA00048679"/>
    </source>
</evidence>
<dbReference type="GO" id="GO:0005524">
    <property type="term" value="F:ATP binding"/>
    <property type="evidence" value="ECO:0007669"/>
    <property type="project" value="UniProtKB-UniRule"/>
</dbReference>
<evidence type="ECO:0000313" key="20">
    <source>
        <dbReference type="EMBL" id="CAD8588451.1"/>
    </source>
</evidence>
<comment type="catalytic activity">
    <reaction evidence="12">
        <text>L-seryl-[protein] + ATP = O-phospho-L-seryl-[protein] + ADP + H(+)</text>
        <dbReference type="Rhea" id="RHEA:17989"/>
        <dbReference type="Rhea" id="RHEA-COMP:9863"/>
        <dbReference type="Rhea" id="RHEA-COMP:11604"/>
        <dbReference type="ChEBI" id="CHEBI:15378"/>
        <dbReference type="ChEBI" id="CHEBI:29999"/>
        <dbReference type="ChEBI" id="CHEBI:30616"/>
        <dbReference type="ChEBI" id="CHEBI:83421"/>
        <dbReference type="ChEBI" id="CHEBI:456216"/>
        <dbReference type="EC" id="2.7.11.1"/>
    </reaction>
</comment>
<feature type="domain" description="EF-hand" evidence="17">
    <location>
        <begin position="348"/>
        <end position="383"/>
    </location>
</feature>
<dbReference type="SUPFAM" id="SSF47473">
    <property type="entry name" value="EF-hand"/>
    <property type="match status" value="1"/>
</dbReference>
<dbReference type="Gene3D" id="1.10.510.10">
    <property type="entry name" value="Transferase(Phosphotransferase) domain 1"/>
    <property type="match status" value="1"/>
</dbReference>
<name>A0A6U0FI35_9CHLO</name>
<comment type="similarity">
    <text evidence="10">Belongs to the protein kinase superfamily. Ser/Thr protein kinase family. CDPK subfamily.</text>
</comment>
<feature type="domain" description="EF-hand" evidence="17">
    <location>
        <begin position="384"/>
        <end position="419"/>
    </location>
</feature>